<dbReference type="GO" id="GO:0016740">
    <property type="term" value="F:transferase activity"/>
    <property type="evidence" value="ECO:0007669"/>
    <property type="project" value="UniProtKB-KW"/>
</dbReference>
<name>A0A4V1G852_9ENTR</name>
<sequence>MMTLKYPAPQTEAVPVLPDGNVFTLPPQGEPRVSATTRENLQRLNAQIRRRLPGATTITCHPHRVGLSSCAAVTVEGRLRRAVNILITVSGQESWPDAEEYEHPRWYITVTDTADMVYLVLWLHGVVVH</sequence>
<keyword evidence="2" id="KW-1185">Reference proteome</keyword>
<organism evidence="1 2">
    <name type="scientific">Jejubacter calystegiae</name>
    <dbReference type="NCBI Taxonomy" id="2579935"/>
    <lineage>
        <taxon>Bacteria</taxon>
        <taxon>Pseudomonadati</taxon>
        <taxon>Pseudomonadota</taxon>
        <taxon>Gammaproteobacteria</taxon>
        <taxon>Enterobacterales</taxon>
        <taxon>Enterobacteriaceae</taxon>
        <taxon>Jejubacter</taxon>
    </lineage>
</organism>
<dbReference type="EMBL" id="CP040428">
    <property type="protein sequence ID" value="QCT21937.1"/>
    <property type="molecule type" value="Genomic_DNA"/>
</dbReference>
<evidence type="ECO:0000313" key="1">
    <source>
        <dbReference type="EMBL" id="QCT21937.1"/>
    </source>
</evidence>
<proteinExistence type="predicted"/>
<keyword evidence="1" id="KW-0808">Transferase</keyword>
<evidence type="ECO:0000313" key="2">
    <source>
        <dbReference type="Proteomes" id="UP000302163"/>
    </source>
</evidence>
<accession>A0A4V1G852</accession>
<dbReference type="AlphaFoldDB" id="A0A4V1G852"/>
<protein>
    <submittedName>
        <fullName evidence="1">Acetyltransferase</fullName>
    </submittedName>
</protein>
<dbReference type="KEGG" id="izh:FEM41_20915"/>
<gene>
    <name evidence="1" type="ORF">FEM41_20915</name>
</gene>
<dbReference type="Proteomes" id="UP000302163">
    <property type="component" value="Chromosome"/>
</dbReference>
<reference evidence="1 2" key="1">
    <citation type="submission" date="2019-05" db="EMBL/GenBank/DDBJ databases">
        <title>Complete genome sequence of Izhakiella calystegiae KSNA2, an endophyte isolated from beach morning glory (Calystegia soldanella).</title>
        <authorList>
            <person name="Jiang L."/>
            <person name="Jeong J.C."/>
            <person name="Kim C.Y."/>
            <person name="Kim D.H."/>
            <person name="Kim S.W."/>
            <person name="Lee j."/>
        </authorList>
    </citation>
    <scope>NUCLEOTIDE SEQUENCE [LARGE SCALE GENOMIC DNA]</scope>
    <source>
        <strain evidence="1 2">KSNA2</strain>
    </source>
</reference>
<dbReference type="OrthoDB" id="6429087at2"/>
<dbReference type="RefSeq" id="WP_138098092.1">
    <property type="nucleotide sequence ID" value="NZ_CP040428.1"/>
</dbReference>